<dbReference type="GO" id="GO:0015562">
    <property type="term" value="F:efflux transmembrane transporter activity"/>
    <property type="evidence" value="ECO:0007669"/>
    <property type="project" value="TreeGrafter"/>
</dbReference>
<keyword evidence="8" id="KW-0812">Transmembrane</keyword>
<organism evidence="13 14">
    <name type="scientific">Candidatus Thiodictyon syntrophicum</name>
    <dbReference type="NCBI Taxonomy" id="1166950"/>
    <lineage>
        <taxon>Bacteria</taxon>
        <taxon>Pseudomonadati</taxon>
        <taxon>Pseudomonadota</taxon>
        <taxon>Gammaproteobacteria</taxon>
        <taxon>Chromatiales</taxon>
        <taxon>Chromatiaceae</taxon>
        <taxon>Thiodictyon</taxon>
    </lineage>
</organism>
<feature type="compositionally biased region" description="Gly residues" evidence="7">
    <location>
        <begin position="41"/>
        <end position="61"/>
    </location>
</feature>
<dbReference type="GO" id="GO:0005886">
    <property type="term" value="C:plasma membrane"/>
    <property type="evidence" value="ECO:0007669"/>
    <property type="project" value="UniProtKB-SubCell"/>
</dbReference>
<dbReference type="EMBL" id="CP020370">
    <property type="protein sequence ID" value="AUB82741.1"/>
    <property type="molecule type" value="Genomic_DNA"/>
</dbReference>
<evidence type="ECO:0000256" key="1">
    <source>
        <dbReference type="ARBA" id="ARBA00004533"/>
    </source>
</evidence>
<dbReference type="Pfam" id="PF25967">
    <property type="entry name" value="RND-MFP_C"/>
    <property type="match status" value="1"/>
</dbReference>
<dbReference type="NCBIfam" id="NF008589">
    <property type="entry name" value="PRK11556.1"/>
    <property type="match status" value="1"/>
</dbReference>
<keyword evidence="4" id="KW-1003">Cell membrane</keyword>
<dbReference type="OrthoDB" id="9800613at2"/>
<keyword evidence="14" id="KW-1185">Reference proteome</keyword>
<dbReference type="NCBIfam" id="TIGR01730">
    <property type="entry name" value="RND_mfp"/>
    <property type="match status" value="1"/>
</dbReference>
<keyword evidence="5" id="KW-0997">Cell inner membrane</keyword>
<evidence type="ECO:0000256" key="7">
    <source>
        <dbReference type="SAM" id="MobiDB-lite"/>
    </source>
</evidence>
<evidence type="ECO:0000256" key="4">
    <source>
        <dbReference type="ARBA" id="ARBA00022475"/>
    </source>
</evidence>
<sequence>MTSEETGAKRRRYLPLLGLVLAGLAAAFAYWHWFGGGPAGQGSAEGGNPGRGAGNPGGRGGAQTRPVPVVAAAARTGAIKVYLRGLGTVTARNTVTVRTQVDGQLMRLAFTEGQTVKAGDLLAEIDPRPFQVLLLQAQGALARDQALLDNARVDLERYRTLYQQDSGSKQQWDTQKALAAQYEGAIKTDLAQIESAKLQLTYARIKAPIGGRVGLRLVDAGNIVRAADATGLAVITEVEPILVIFTLPEDDLQTVLKQVRAGTRLTVDAYDKAQKTKLASGVLLTMDNQIDPTTGTIRLKAEFPNEDGRLFPNQFVNAHLLVDTLHDATLIPTAAVQRGVQGTYVYVVGPQQSVSVRPVTLGAAEGDEVAVSEGLAPGELVVVDGTDKLREGAKVAVEERDAAKPAGQGTPMGAAPEPAPAEGRRRRPGVP</sequence>
<evidence type="ECO:0000313" key="13">
    <source>
        <dbReference type="EMBL" id="AUB82741.1"/>
    </source>
</evidence>
<evidence type="ECO:0000259" key="10">
    <source>
        <dbReference type="Pfam" id="PF25917"/>
    </source>
</evidence>
<feature type="region of interest" description="Disordered" evidence="7">
    <location>
        <begin position="41"/>
        <end position="64"/>
    </location>
</feature>
<evidence type="ECO:0000256" key="3">
    <source>
        <dbReference type="ARBA" id="ARBA00022448"/>
    </source>
</evidence>
<feature type="domain" description="Multidrug resistance protein MdtA-like C-terminal permuted SH3" evidence="12">
    <location>
        <begin position="327"/>
        <end position="388"/>
    </location>
</feature>
<keyword evidence="6 8" id="KW-0472">Membrane</keyword>
<dbReference type="Gene3D" id="1.10.287.470">
    <property type="entry name" value="Helix hairpin bin"/>
    <property type="match status" value="1"/>
</dbReference>
<evidence type="ECO:0000259" key="12">
    <source>
        <dbReference type="Pfam" id="PF25967"/>
    </source>
</evidence>
<feature type="region of interest" description="Disordered" evidence="7">
    <location>
        <begin position="396"/>
        <end position="431"/>
    </location>
</feature>
<comment type="subcellular location">
    <subcellularLocation>
        <location evidence="1">Cell inner membrane</location>
    </subcellularLocation>
</comment>
<evidence type="ECO:0000256" key="8">
    <source>
        <dbReference type="SAM" id="Phobius"/>
    </source>
</evidence>
<dbReference type="InterPro" id="IPR058624">
    <property type="entry name" value="MdtA-like_HH"/>
</dbReference>
<dbReference type="InterPro" id="IPR058625">
    <property type="entry name" value="MdtA-like_BSH"/>
</dbReference>
<dbReference type="Pfam" id="PF25876">
    <property type="entry name" value="HH_MFP_RND"/>
    <property type="match status" value="1"/>
</dbReference>
<dbReference type="Gene3D" id="2.40.30.170">
    <property type="match status" value="1"/>
</dbReference>
<dbReference type="InterPro" id="IPR058627">
    <property type="entry name" value="MdtA-like_C"/>
</dbReference>
<evidence type="ECO:0000259" key="11">
    <source>
        <dbReference type="Pfam" id="PF25944"/>
    </source>
</evidence>
<dbReference type="InterPro" id="IPR058626">
    <property type="entry name" value="MdtA-like_b-barrel"/>
</dbReference>
<keyword evidence="8" id="KW-1133">Transmembrane helix</keyword>
<dbReference type="InterPro" id="IPR006143">
    <property type="entry name" value="RND_pump_MFP"/>
</dbReference>
<dbReference type="GO" id="GO:1990281">
    <property type="term" value="C:efflux pump complex"/>
    <property type="evidence" value="ECO:0007669"/>
    <property type="project" value="TreeGrafter"/>
</dbReference>
<dbReference type="Gene3D" id="2.40.420.20">
    <property type="match status" value="1"/>
</dbReference>
<evidence type="ECO:0000256" key="6">
    <source>
        <dbReference type="ARBA" id="ARBA00023136"/>
    </source>
</evidence>
<keyword evidence="3" id="KW-0813">Transport</keyword>
<gene>
    <name evidence="13" type="ORF">THSYN_18555</name>
</gene>
<dbReference type="PANTHER" id="PTHR30469:SF12">
    <property type="entry name" value="MULTIDRUG RESISTANCE PROTEIN MDTA"/>
    <property type="match status" value="1"/>
</dbReference>
<protein>
    <submittedName>
        <fullName evidence="13">Multidrug transporter subunit MdtA</fullName>
    </submittedName>
</protein>
<feature type="domain" description="Multidrug resistance protein MdtA-like alpha-helical hairpin" evidence="9">
    <location>
        <begin position="134"/>
        <end position="203"/>
    </location>
</feature>
<dbReference type="AlphaFoldDB" id="A0A2K8UCG0"/>
<comment type="similarity">
    <text evidence="2">Belongs to the membrane fusion protein (MFP) (TC 8.A.1) family.</text>
</comment>
<dbReference type="Gene3D" id="2.40.50.100">
    <property type="match status" value="1"/>
</dbReference>
<feature type="domain" description="Multidrug resistance protein MdtA-like beta-barrel" evidence="11">
    <location>
        <begin position="240"/>
        <end position="324"/>
    </location>
</feature>
<feature type="domain" description="Multidrug resistance protein MdtA-like barrel-sandwich hybrid" evidence="10">
    <location>
        <begin position="93"/>
        <end position="236"/>
    </location>
</feature>
<dbReference type="KEGG" id="tsy:THSYN_18555"/>
<proteinExistence type="inferred from homology"/>
<dbReference type="RefSeq" id="WP_100920453.1">
    <property type="nucleotide sequence ID" value="NZ_CP020370.1"/>
</dbReference>
<dbReference type="Pfam" id="PF25917">
    <property type="entry name" value="BSH_RND"/>
    <property type="match status" value="1"/>
</dbReference>
<dbReference type="Proteomes" id="UP000232638">
    <property type="component" value="Chromosome"/>
</dbReference>
<dbReference type="FunFam" id="2.40.420.20:FF:000001">
    <property type="entry name" value="Efflux RND transporter periplasmic adaptor subunit"/>
    <property type="match status" value="1"/>
</dbReference>
<reference evidence="13 14" key="1">
    <citation type="submission" date="2017-03" db="EMBL/GenBank/DDBJ databases">
        <title>Complete genome sequence of Candidatus 'Thiodictyon syntrophicum' sp. nov. strain Cad16T, a photolithoautotroph purple sulfur bacterium isolated from an alpine meromictic lake.</title>
        <authorList>
            <person name="Luedin S.M."/>
            <person name="Pothier J.F."/>
            <person name="Danza F."/>
            <person name="Storelli N."/>
            <person name="Wittwer M."/>
            <person name="Tonolla M."/>
        </authorList>
    </citation>
    <scope>NUCLEOTIDE SEQUENCE [LARGE SCALE GENOMIC DNA]</scope>
    <source>
        <strain evidence="13 14">Cad16T</strain>
    </source>
</reference>
<dbReference type="Pfam" id="PF25944">
    <property type="entry name" value="Beta-barrel_RND"/>
    <property type="match status" value="1"/>
</dbReference>
<feature type="transmembrane region" description="Helical" evidence="8">
    <location>
        <begin position="12"/>
        <end position="33"/>
    </location>
</feature>
<evidence type="ECO:0000256" key="5">
    <source>
        <dbReference type="ARBA" id="ARBA00022519"/>
    </source>
</evidence>
<accession>A0A2K8UCG0</accession>
<name>A0A2K8UCG0_9GAMM</name>
<evidence type="ECO:0000256" key="2">
    <source>
        <dbReference type="ARBA" id="ARBA00009477"/>
    </source>
</evidence>
<dbReference type="PANTHER" id="PTHR30469">
    <property type="entry name" value="MULTIDRUG RESISTANCE PROTEIN MDTA"/>
    <property type="match status" value="1"/>
</dbReference>
<dbReference type="SUPFAM" id="SSF111369">
    <property type="entry name" value="HlyD-like secretion proteins"/>
    <property type="match status" value="1"/>
</dbReference>
<evidence type="ECO:0000259" key="9">
    <source>
        <dbReference type="Pfam" id="PF25876"/>
    </source>
</evidence>
<evidence type="ECO:0000313" key="14">
    <source>
        <dbReference type="Proteomes" id="UP000232638"/>
    </source>
</evidence>